<dbReference type="GO" id="GO:0051865">
    <property type="term" value="P:protein autoubiquitination"/>
    <property type="evidence" value="ECO:0007669"/>
    <property type="project" value="TreeGrafter"/>
</dbReference>
<dbReference type="GO" id="GO:0061630">
    <property type="term" value="F:ubiquitin protein ligase activity"/>
    <property type="evidence" value="ECO:0007669"/>
    <property type="project" value="TreeGrafter"/>
</dbReference>
<keyword evidence="1" id="KW-0175">Coiled coil</keyword>
<dbReference type="VEuPathDB" id="FungiDB:SDRG_01612"/>
<dbReference type="RefSeq" id="XP_008605368.1">
    <property type="nucleotide sequence ID" value="XM_008607146.1"/>
</dbReference>
<dbReference type="GeneID" id="19942339"/>
<dbReference type="InParanoid" id="T0QTY9"/>
<dbReference type="GO" id="GO:0006513">
    <property type="term" value="P:protein monoubiquitination"/>
    <property type="evidence" value="ECO:0007669"/>
    <property type="project" value="TreeGrafter"/>
</dbReference>
<protein>
    <recommendedName>
        <fullName evidence="4">Ubiquitin-conjugating enzyme E2C-binding protein</fullName>
    </recommendedName>
</protein>
<evidence type="ECO:0000313" key="3">
    <source>
        <dbReference type="Proteomes" id="UP000030762"/>
    </source>
</evidence>
<dbReference type="GO" id="GO:0000151">
    <property type="term" value="C:ubiquitin ligase complex"/>
    <property type="evidence" value="ECO:0007669"/>
    <property type="project" value="TreeGrafter"/>
</dbReference>
<feature type="coiled-coil region" evidence="1">
    <location>
        <begin position="7"/>
        <end position="41"/>
    </location>
</feature>
<dbReference type="GO" id="GO:0043161">
    <property type="term" value="P:proteasome-mediated ubiquitin-dependent protein catabolic process"/>
    <property type="evidence" value="ECO:0007669"/>
    <property type="project" value="TreeGrafter"/>
</dbReference>
<dbReference type="eggNOG" id="ENOG502S05C">
    <property type="taxonomic scope" value="Eukaryota"/>
</dbReference>
<dbReference type="GO" id="GO:0030332">
    <property type="term" value="F:cyclin binding"/>
    <property type="evidence" value="ECO:0007669"/>
    <property type="project" value="TreeGrafter"/>
</dbReference>
<organism evidence="2 3">
    <name type="scientific">Saprolegnia diclina (strain VS20)</name>
    <dbReference type="NCBI Taxonomy" id="1156394"/>
    <lineage>
        <taxon>Eukaryota</taxon>
        <taxon>Sar</taxon>
        <taxon>Stramenopiles</taxon>
        <taxon>Oomycota</taxon>
        <taxon>Saprolegniomycetes</taxon>
        <taxon>Saprolegniales</taxon>
        <taxon>Saprolegniaceae</taxon>
        <taxon>Saprolegnia</taxon>
    </lineage>
</organism>
<evidence type="ECO:0000256" key="1">
    <source>
        <dbReference type="SAM" id="Coils"/>
    </source>
</evidence>
<name>T0QTY9_SAPDV</name>
<dbReference type="OMA" id="NIGCYQC"/>
<keyword evidence="3" id="KW-1185">Reference proteome</keyword>
<dbReference type="EMBL" id="JH767134">
    <property type="protein sequence ID" value="EQC41654.1"/>
    <property type="molecule type" value="Genomic_DNA"/>
</dbReference>
<dbReference type="GO" id="GO:0005829">
    <property type="term" value="C:cytosol"/>
    <property type="evidence" value="ECO:0007669"/>
    <property type="project" value="TreeGrafter"/>
</dbReference>
<dbReference type="InterPro" id="IPR019193">
    <property type="entry name" value="UBQ-conj_enz_E2-bd_prot"/>
</dbReference>
<dbReference type="Proteomes" id="UP000030762">
    <property type="component" value="Unassembled WGS sequence"/>
</dbReference>
<dbReference type="PANTHER" id="PTHR31531">
    <property type="entry name" value="E3 UBIQUITIN-PROTEIN LIGASE E3D FAMILY MEMBER"/>
    <property type="match status" value="1"/>
</dbReference>
<dbReference type="OrthoDB" id="66510at2759"/>
<dbReference type="AlphaFoldDB" id="T0QTY9"/>
<sequence>MATKLSASALLQEMEDAKRAVAAAREQCELARSVVEDARADYAQANEARQAYGHDVDALSSQLDATLAKVLHAPEFVIEFQANIGCYQCYVHIALEGATPTLVTNASKHGIQLRVQDTTIFKATLAYAVDPKYSSVRVQKDHVHLRLPLTSAAKEDRKTAMTAGMAARTLSRAELDVRNYTELQCRCCGQVISNVDRPFNKVLPLPSSNWMEMVDFWGAAEGAFEHIPKDGIHAALDRVYVGQSDLLVHPENVHAEMERHMASVRCMRCHTVLGSQDDPSIGITLQKYLLQANDIFDAYSSDSVIVTKLLEVIESEGFFRFDLVPSDADAPNVPLALQVLSWDATIQTSDRSAAQNVVKVLFTTTPVADDRLPTKELAFPSDLLETVTTRLATSAELLPASLTGLNNLTLGFLFG</sequence>
<dbReference type="Pfam" id="PF09814">
    <property type="entry name" value="HECT_2"/>
    <property type="match status" value="1"/>
</dbReference>
<evidence type="ECO:0008006" key="4">
    <source>
        <dbReference type="Google" id="ProtNLM"/>
    </source>
</evidence>
<gene>
    <name evidence="2" type="ORF">SDRG_01612</name>
</gene>
<dbReference type="GO" id="GO:0005634">
    <property type="term" value="C:nucleus"/>
    <property type="evidence" value="ECO:0007669"/>
    <property type="project" value="TreeGrafter"/>
</dbReference>
<dbReference type="GO" id="GO:0000209">
    <property type="term" value="P:protein polyubiquitination"/>
    <property type="evidence" value="ECO:0007669"/>
    <property type="project" value="TreeGrafter"/>
</dbReference>
<dbReference type="GO" id="GO:0031624">
    <property type="term" value="F:ubiquitin conjugating enzyme binding"/>
    <property type="evidence" value="ECO:0007669"/>
    <property type="project" value="TreeGrafter"/>
</dbReference>
<accession>T0QTY9</accession>
<dbReference type="PANTHER" id="PTHR31531:SF2">
    <property type="entry name" value="E3 UBIQUITIN-PROTEIN LIGASE E3D"/>
    <property type="match status" value="1"/>
</dbReference>
<reference evidence="2 3" key="1">
    <citation type="submission" date="2012-04" db="EMBL/GenBank/DDBJ databases">
        <title>The Genome Sequence of Saprolegnia declina VS20.</title>
        <authorList>
            <consortium name="The Broad Institute Genome Sequencing Platform"/>
            <person name="Russ C."/>
            <person name="Nusbaum C."/>
            <person name="Tyler B."/>
            <person name="van West P."/>
            <person name="Dieguez-Uribeondo J."/>
            <person name="de Bruijn I."/>
            <person name="Tripathy S."/>
            <person name="Jiang R."/>
            <person name="Young S.K."/>
            <person name="Zeng Q."/>
            <person name="Gargeya S."/>
            <person name="Fitzgerald M."/>
            <person name="Haas B."/>
            <person name="Abouelleil A."/>
            <person name="Alvarado L."/>
            <person name="Arachchi H.M."/>
            <person name="Berlin A."/>
            <person name="Chapman S.B."/>
            <person name="Goldberg J."/>
            <person name="Griggs A."/>
            <person name="Gujja S."/>
            <person name="Hansen M."/>
            <person name="Howarth C."/>
            <person name="Imamovic A."/>
            <person name="Larimer J."/>
            <person name="McCowen C."/>
            <person name="Montmayeur A."/>
            <person name="Murphy C."/>
            <person name="Neiman D."/>
            <person name="Pearson M."/>
            <person name="Priest M."/>
            <person name="Roberts A."/>
            <person name="Saif S."/>
            <person name="Shea T."/>
            <person name="Sisk P."/>
            <person name="Sykes S."/>
            <person name="Wortman J."/>
            <person name="Nusbaum C."/>
            <person name="Birren B."/>
        </authorList>
    </citation>
    <scope>NUCLEOTIDE SEQUENCE [LARGE SCALE GENOMIC DNA]</scope>
    <source>
        <strain evidence="2 3">VS20</strain>
    </source>
</reference>
<proteinExistence type="predicted"/>
<evidence type="ECO:0000313" key="2">
    <source>
        <dbReference type="EMBL" id="EQC41654.1"/>
    </source>
</evidence>
<dbReference type="STRING" id="1156394.T0QTY9"/>